<dbReference type="InterPro" id="IPR002833">
    <property type="entry name" value="PTH2"/>
</dbReference>
<evidence type="ECO:0000256" key="2">
    <source>
        <dbReference type="ARBA" id="ARBA00022801"/>
    </source>
</evidence>
<dbReference type="AlphaFoldDB" id="A0A183PTH8"/>
<sequence length="150" mass="18545">MIRHRARRAFLKKLKRKRKRQKLAKENIEREIEELSRLQLSPSYQAQQAKELELAALEAKERYNLNYNVTFYSERNEELWQEREREAQRQWEENNRQKILLKQREEETQRKIKAEWESKQMESKKFIPESKTQVFHGVLTVIILFYSQEY</sequence>
<dbReference type="GO" id="GO:0004045">
    <property type="term" value="F:peptidyl-tRNA hydrolase activity"/>
    <property type="evidence" value="ECO:0007669"/>
    <property type="project" value="UniProtKB-EC"/>
</dbReference>
<dbReference type="InterPro" id="IPR023476">
    <property type="entry name" value="Pep_tRNA_hydro_II_dom_sf"/>
</dbReference>
<accession>A0A183PTH8</accession>
<protein>
    <recommendedName>
        <fullName evidence="1">peptidyl-tRNA hydrolase</fullName>
        <ecNumber evidence="1">3.1.1.29</ecNumber>
    </recommendedName>
</protein>
<gene>
    <name evidence="4" type="ORF">SMTD_LOCUS17664</name>
</gene>
<proteinExistence type="predicted"/>
<evidence type="ECO:0000256" key="3">
    <source>
        <dbReference type="ARBA" id="ARBA00048707"/>
    </source>
</evidence>
<evidence type="ECO:0000256" key="1">
    <source>
        <dbReference type="ARBA" id="ARBA00013260"/>
    </source>
</evidence>
<keyword evidence="2" id="KW-0378">Hydrolase</keyword>
<dbReference type="EMBL" id="UZAL01039094">
    <property type="protein sequence ID" value="VDP74847.1"/>
    <property type="molecule type" value="Genomic_DNA"/>
</dbReference>
<keyword evidence="5" id="KW-1185">Reference proteome</keyword>
<name>A0A183PTH8_9TREM</name>
<comment type="catalytic activity">
    <reaction evidence="3">
        <text>an N-acyl-L-alpha-aminoacyl-tRNA + H2O = an N-acyl-L-amino acid + a tRNA + H(+)</text>
        <dbReference type="Rhea" id="RHEA:54448"/>
        <dbReference type="Rhea" id="RHEA-COMP:10123"/>
        <dbReference type="Rhea" id="RHEA-COMP:13883"/>
        <dbReference type="ChEBI" id="CHEBI:15377"/>
        <dbReference type="ChEBI" id="CHEBI:15378"/>
        <dbReference type="ChEBI" id="CHEBI:59874"/>
        <dbReference type="ChEBI" id="CHEBI:78442"/>
        <dbReference type="ChEBI" id="CHEBI:138191"/>
        <dbReference type="EC" id="3.1.1.29"/>
    </reaction>
</comment>
<dbReference type="Gene3D" id="3.40.1490.10">
    <property type="entry name" value="Bit1"/>
    <property type="match status" value="1"/>
</dbReference>
<dbReference type="Pfam" id="PF01981">
    <property type="entry name" value="PTH2"/>
    <property type="match status" value="1"/>
</dbReference>
<dbReference type="EC" id="3.1.1.29" evidence="1"/>
<dbReference type="Proteomes" id="UP000269396">
    <property type="component" value="Unassembled WGS sequence"/>
</dbReference>
<organism evidence="4 5">
    <name type="scientific">Schistosoma mattheei</name>
    <dbReference type="NCBI Taxonomy" id="31246"/>
    <lineage>
        <taxon>Eukaryota</taxon>
        <taxon>Metazoa</taxon>
        <taxon>Spiralia</taxon>
        <taxon>Lophotrochozoa</taxon>
        <taxon>Platyhelminthes</taxon>
        <taxon>Trematoda</taxon>
        <taxon>Digenea</taxon>
        <taxon>Strigeidida</taxon>
        <taxon>Schistosomatoidea</taxon>
        <taxon>Schistosomatidae</taxon>
        <taxon>Schistosoma</taxon>
    </lineage>
</organism>
<evidence type="ECO:0000313" key="4">
    <source>
        <dbReference type="EMBL" id="VDP74847.1"/>
    </source>
</evidence>
<evidence type="ECO:0000313" key="5">
    <source>
        <dbReference type="Proteomes" id="UP000269396"/>
    </source>
</evidence>
<reference evidence="4 5" key="1">
    <citation type="submission" date="2018-11" db="EMBL/GenBank/DDBJ databases">
        <authorList>
            <consortium name="Pathogen Informatics"/>
        </authorList>
    </citation>
    <scope>NUCLEOTIDE SEQUENCE [LARGE SCALE GENOMIC DNA]</scope>
    <source>
        <strain>Denwood</strain>
        <strain evidence="5">Zambia</strain>
    </source>
</reference>